<proteinExistence type="inferred from homology"/>
<dbReference type="GO" id="GO:0003677">
    <property type="term" value="F:DNA binding"/>
    <property type="evidence" value="ECO:0007669"/>
    <property type="project" value="UniProtKB-KW"/>
</dbReference>
<evidence type="ECO:0000256" key="1">
    <source>
        <dbReference type="ARBA" id="ARBA00009437"/>
    </source>
</evidence>
<evidence type="ECO:0000256" key="4">
    <source>
        <dbReference type="ARBA" id="ARBA00023125"/>
    </source>
</evidence>
<evidence type="ECO:0000256" key="2">
    <source>
        <dbReference type="ARBA" id="ARBA00022458"/>
    </source>
</evidence>
<keyword evidence="3" id="KW-0805">Transcription regulation</keyword>
<evidence type="ECO:0000256" key="5">
    <source>
        <dbReference type="ARBA" id="ARBA00023159"/>
    </source>
</evidence>
<protein>
    <submittedName>
        <fullName evidence="8">Putative HTH-type transcriptional regulator SyrM</fullName>
    </submittedName>
</protein>
<sequence>MNEDIRAEKLTGEEGVALERKLSEVDINLLVALDGLLSYRNVTYAARRVGLSQPAMSRVLAKLRDFLGDDLLVRASTGMRLTMRAEYLAQLVPLAMSQARGIIGTEGAPDGRITISANLMPVLLPHLARSSNLAGQRLRISTHRLPADAVAQLRSRIVDVILGSVMQSAEDIDYETVCDEDFVTLTASEEHWLADIGPDAFLSMSHINLIDAGGEMFPQIAAMFAAQGLNRTDLLELPDIASAASMAAQGQLALTVPRSMAGWLTRTHRLFAFPPPFSFPNHEIHIAWRADDHDRERPPLVKAITTATRRAIAQDQAAVRW</sequence>
<dbReference type="Gene3D" id="3.40.190.10">
    <property type="entry name" value="Periplasmic binding protein-like II"/>
    <property type="match status" value="2"/>
</dbReference>
<keyword evidence="2" id="KW-0536">Nodulation</keyword>
<dbReference type="InterPro" id="IPR000847">
    <property type="entry name" value="LysR_HTH_N"/>
</dbReference>
<dbReference type="InterPro" id="IPR036390">
    <property type="entry name" value="WH_DNA-bd_sf"/>
</dbReference>
<keyword evidence="5" id="KW-0010">Activator</keyword>
<keyword evidence="4" id="KW-0238">DNA-binding</keyword>
<accession>A0A1S7SB50</accession>
<dbReference type="SUPFAM" id="SSF46785">
    <property type="entry name" value="Winged helix' DNA-binding domain"/>
    <property type="match status" value="1"/>
</dbReference>
<evidence type="ECO:0000259" key="7">
    <source>
        <dbReference type="PROSITE" id="PS50931"/>
    </source>
</evidence>
<dbReference type="GO" id="GO:0003700">
    <property type="term" value="F:DNA-binding transcription factor activity"/>
    <property type="evidence" value="ECO:0007669"/>
    <property type="project" value="InterPro"/>
</dbReference>
<organism evidence="8 9">
    <name type="scientific">Agrobacterium tumefaciens str. Kerr 14</name>
    <dbReference type="NCBI Taxonomy" id="1183424"/>
    <lineage>
        <taxon>Bacteria</taxon>
        <taxon>Pseudomonadati</taxon>
        <taxon>Pseudomonadota</taxon>
        <taxon>Alphaproteobacteria</taxon>
        <taxon>Hyphomicrobiales</taxon>
        <taxon>Rhizobiaceae</taxon>
        <taxon>Rhizobium/Agrobacterium group</taxon>
        <taxon>Agrobacterium</taxon>
        <taxon>Agrobacterium tumefaciens complex</taxon>
    </lineage>
</organism>
<name>A0A1S7SB50_AGRTU</name>
<dbReference type="RefSeq" id="WP_186439882.1">
    <property type="nucleotide sequence ID" value="NZ_LT009732.1"/>
</dbReference>
<dbReference type="InterPro" id="IPR005119">
    <property type="entry name" value="LysR_subst-bd"/>
</dbReference>
<dbReference type="Pfam" id="PF00126">
    <property type="entry name" value="HTH_1"/>
    <property type="match status" value="1"/>
</dbReference>
<dbReference type="Gene3D" id="1.10.10.10">
    <property type="entry name" value="Winged helix-like DNA-binding domain superfamily/Winged helix DNA-binding domain"/>
    <property type="match status" value="1"/>
</dbReference>
<gene>
    <name evidence="8" type="ORF">AGR4C_pa60021</name>
</gene>
<dbReference type="PANTHER" id="PTHR30118:SF15">
    <property type="entry name" value="TRANSCRIPTIONAL REGULATORY PROTEIN"/>
    <property type="match status" value="1"/>
</dbReference>
<dbReference type="SUPFAM" id="SSF53850">
    <property type="entry name" value="Periplasmic binding protein-like II"/>
    <property type="match status" value="1"/>
</dbReference>
<dbReference type="PRINTS" id="PR00039">
    <property type="entry name" value="HTHLYSR"/>
</dbReference>
<dbReference type="InterPro" id="IPR036388">
    <property type="entry name" value="WH-like_DNA-bd_sf"/>
</dbReference>
<dbReference type="EMBL" id="FBWC01000037">
    <property type="protein sequence ID" value="CUX65810.1"/>
    <property type="molecule type" value="Genomic_DNA"/>
</dbReference>
<evidence type="ECO:0000256" key="6">
    <source>
        <dbReference type="ARBA" id="ARBA00023163"/>
    </source>
</evidence>
<dbReference type="Proteomes" id="UP000191897">
    <property type="component" value="Unassembled WGS sequence"/>
</dbReference>
<keyword evidence="6" id="KW-0804">Transcription</keyword>
<dbReference type="AlphaFoldDB" id="A0A1S7SB50"/>
<dbReference type="Pfam" id="PF03466">
    <property type="entry name" value="LysR_substrate"/>
    <property type="match status" value="1"/>
</dbReference>
<evidence type="ECO:0000256" key="3">
    <source>
        <dbReference type="ARBA" id="ARBA00023015"/>
    </source>
</evidence>
<evidence type="ECO:0000313" key="8">
    <source>
        <dbReference type="EMBL" id="CUX65810.1"/>
    </source>
</evidence>
<dbReference type="PANTHER" id="PTHR30118">
    <property type="entry name" value="HTH-TYPE TRANSCRIPTIONAL REGULATOR LEUO-RELATED"/>
    <property type="match status" value="1"/>
</dbReference>
<feature type="domain" description="HTH lysR-type" evidence="7">
    <location>
        <begin position="25"/>
        <end position="82"/>
    </location>
</feature>
<reference evidence="8 9" key="1">
    <citation type="submission" date="2016-01" db="EMBL/GenBank/DDBJ databases">
        <authorList>
            <person name="Oliw E.H."/>
        </authorList>
    </citation>
    <scope>NUCLEOTIDE SEQUENCE [LARGE SCALE GENOMIC DNA]</scope>
    <source>
        <strain evidence="8 9">Kerr 14</strain>
    </source>
</reference>
<dbReference type="InterPro" id="IPR050389">
    <property type="entry name" value="LysR-type_TF"/>
</dbReference>
<comment type="similarity">
    <text evidence="1">Belongs to the LysR transcriptional regulatory family.</text>
</comment>
<dbReference type="PROSITE" id="PS50931">
    <property type="entry name" value="HTH_LYSR"/>
    <property type="match status" value="1"/>
</dbReference>
<evidence type="ECO:0000313" key="9">
    <source>
        <dbReference type="Proteomes" id="UP000191897"/>
    </source>
</evidence>